<dbReference type="Gene3D" id="3.20.20.140">
    <property type="entry name" value="Metal-dependent hydrolases"/>
    <property type="match status" value="1"/>
</dbReference>
<dbReference type="Pfam" id="PF01979">
    <property type="entry name" value="Amidohydro_1"/>
    <property type="match status" value="1"/>
</dbReference>
<protein>
    <recommendedName>
        <fullName evidence="1">Amidohydrolase-related domain-containing protein</fullName>
    </recommendedName>
</protein>
<proteinExistence type="predicted"/>
<feature type="domain" description="Amidohydrolase-related" evidence="1">
    <location>
        <begin position="88"/>
        <end position="403"/>
    </location>
</feature>
<dbReference type="EMBL" id="UINC01062870">
    <property type="protein sequence ID" value="SVB89901.1"/>
    <property type="molecule type" value="Genomic_DNA"/>
</dbReference>
<name>A0A382HTT7_9ZZZZ</name>
<feature type="non-terminal residue" evidence="2">
    <location>
        <position position="1"/>
    </location>
</feature>
<dbReference type="InterPro" id="IPR006680">
    <property type="entry name" value="Amidohydro-rel"/>
</dbReference>
<feature type="non-terminal residue" evidence="2">
    <location>
        <position position="404"/>
    </location>
</feature>
<dbReference type="GO" id="GO:0016810">
    <property type="term" value="F:hydrolase activity, acting on carbon-nitrogen (but not peptide) bonds"/>
    <property type="evidence" value="ECO:0007669"/>
    <property type="project" value="InterPro"/>
</dbReference>
<dbReference type="InterPro" id="IPR011059">
    <property type="entry name" value="Metal-dep_hydrolase_composite"/>
</dbReference>
<dbReference type="AlphaFoldDB" id="A0A382HTT7"/>
<accession>A0A382HTT7</accession>
<evidence type="ECO:0000313" key="2">
    <source>
        <dbReference type="EMBL" id="SVB89901.1"/>
    </source>
</evidence>
<dbReference type="SUPFAM" id="SSF51338">
    <property type="entry name" value="Composite domain of metallo-dependent hydrolases"/>
    <property type="match status" value="1"/>
</dbReference>
<dbReference type="CDD" id="cd01299">
    <property type="entry name" value="Met_dep_hydrolase_A"/>
    <property type="match status" value="1"/>
</dbReference>
<dbReference type="InterPro" id="IPR051781">
    <property type="entry name" value="Metallo-dep_Hydrolase"/>
</dbReference>
<dbReference type="PANTHER" id="PTHR43135:SF3">
    <property type="entry name" value="ALPHA-D-RIBOSE 1-METHYLPHOSPHONATE 5-TRIPHOSPHATE DIPHOSPHATASE"/>
    <property type="match status" value="1"/>
</dbReference>
<evidence type="ECO:0000259" key="1">
    <source>
        <dbReference type="Pfam" id="PF01979"/>
    </source>
</evidence>
<sequence length="404" mass="42705">VSNSGRSKNILCLVSAGLIASATGAVGSAAQEDSSAVVAIHAGRVIDGLSAASLGPSVILIEGDRITEVGPDVVIPAGAREINLLDATVLPGLIDAHTHVLFAPQDGKNPVLEKSVAFRTLEAAAAARLSLEAGFTTLRDTDSEGADFADVAVRDAIAAGLIPGPRLLVSTMALSITGGHMNHVGLAPAIDQRVPQLAVMTDTVDEMIREVRRQVKYGADWIKLYATGTMRHVDRRTLQSLAQVDEEQVRAVVEEARRWRRDVAAHAYGGDGARAAVLGGVRSLEHGLLLEEDVLELMAERGTYWAATLSNFTRSTGLAGYPDDFVDRLRSRHAEAFRTALRLGVNIVFGTDAGRVPHGSNAGEFELMVALGMSPMQAIQSATSVAAELLRLENEIGAVKPGFL</sequence>
<reference evidence="2" key="1">
    <citation type="submission" date="2018-05" db="EMBL/GenBank/DDBJ databases">
        <authorList>
            <person name="Lanie J.A."/>
            <person name="Ng W.-L."/>
            <person name="Kazmierczak K.M."/>
            <person name="Andrzejewski T.M."/>
            <person name="Davidsen T.M."/>
            <person name="Wayne K.J."/>
            <person name="Tettelin H."/>
            <person name="Glass J.I."/>
            <person name="Rusch D."/>
            <person name="Podicherti R."/>
            <person name="Tsui H.-C.T."/>
            <person name="Winkler M.E."/>
        </authorList>
    </citation>
    <scope>NUCLEOTIDE SEQUENCE</scope>
</reference>
<organism evidence="2">
    <name type="scientific">marine metagenome</name>
    <dbReference type="NCBI Taxonomy" id="408172"/>
    <lineage>
        <taxon>unclassified sequences</taxon>
        <taxon>metagenomes</taxon>
        <taxon>ecological metagenomes</taxon>
    </lineage>
</organism>
<gene>
    <name evidence="2" type="ORF">METZ01_LOCUS242755</name>
</gene>
<dbReference type="InterPro" id="IPR032466">
    <property type="entry name" value="Metal_Hydrolase"/>
</dbReference>
<dbReference type="PANTHER" id="PTHR43135">
    <property type="entry name" value="ALPHA-D-RIBOSE 1-METHYLPHOSPHONATE 5-TRIPHOSPHATE DIPHOSPHATASE"/>
    <property type="match status" value="1"/>
</dbReference>
<dbReference type="SUPFAM" id="SSF51556">
    <property type="entry name" value="Metallo-dependent hydrolases"/>
    <property type="match status" value="1"/>
</dbReference>
<dbReference type="InterPro" id="IPR057744">
    <property type="entry name" value="OTAase-like"/>
</dbReference>
<dbReference type="Gene3D" id="2.30.40.10">
    <property type="entry name" value="Urease, subunit C, domain 1"/>
    <property type="match status" value="1"/>
</dbReference>